<dbReference type="PANTHER" id="PTHR30485:SF1">
    <property type="entry name" value="CYTOCHROME YDHU-RELATED"/>
    <property type="match status" value="1"/>
</dbReference>
<dbReference type="Proteomes" id="UP000255167">
    <property type="component" value="Unassembled WGS sequence"/>
</dbReference>
<dbReference type="InterPro" id="IPR051542">
    <property type="entry name" value="Hydrogenase_cytochrome"/>
</dbReference>
<feature type="transmembrane region" description="Helical" evidence="6">
    <location>
        <begin position="125"/>
        <end position="145"/>
    </location>
</feature>
<evidence type="ECO:0000313" key="12">
    <source>
        <dbReference type="EMBL" id="STW38701.1"/>
    </source>
</evidence>
<dbReference type="Proteomes" id="UP000255192">
    <property type="component" value="Unassembled WGS sequence"/>
</dbReference>
<dbReference type="Pfam" id="PF01292">
    <property type="entry name" value="Ni_hydr_CYTB"/>
    <property type="match status" value="1"/>
</dbReference>
<evidence type="ECO:0000256" key="3">
    <source>
        <dbReference type="ARBA" id="ARBA00022692"/>
    </source>
</evidence>
<keyword evidence="2" id="KW-1003">Cell membrane</keyword>
<evidence type="ECO:0000256" key="1">
    <source>
        <dbReference type="ARBA" id="ARBA00004651"/>
    </source>
</evidence>
<comment type="subcellular location">
    <subcellularLocation>
        <location evidence="1">Cell membrane</location>
        <topology evidence="1">Multi-pass membrane protein</topology>
    </subcellularLocation>
</comment>
<dbReference type="EMBL" id="UGLC01000003">
    <property type="protein sequence ID" value="STU45945.1"/>
    <property type="molecule type" value="Genomic_DNA"/>
</dbReference>
<accession>A0A2X3J094</accession>
<dbReference type="GO" id="GO:0020037">
    <property type="term" value="F:heme binding"/>
    <property type="evidence" value="ECO:0007669"/>
    <property type="project" value="TreeGrafter"/>
</dbReference>
<keyword evidence="5 6" id="KW-0472">Membrane</keyword>
<protein>
    <submittedName>
        <fullName evidence="8">Uncharacterized secreted protein</fullName>
    </submittedName>
</protein>
<feature type="transmembrane region" description="Helical" evidence="6">
    <location>
        <begin position="62"/>
        <end position="83"/>
    </location>
</feature>
<dbReference type="GO" id="GO:0005886">
    <property type="term" value="C:plasma membrane"/>
    <property type="evidence" value="ECO:0007669"/>
    <property type="project" value="UniProtKB-SubCell"/>
</dbReference>
<evidence type="ECO:0000256" key="2">
    <source>
        <dbReference type="ARBA" id="ARBA00022475"/>
    </source>
</evidence>
<dbReference type="EMBL" id="UASO01000011">
    <property type="protein sequence ID" value="SQC88365.1"/>
    <property type="molecule type" value="Genomic_DNA"/>
</dbReference>
<reference evidence="15 16" key="1">
    <citation type="submission" date="2018-06" db="EMBL/GenBank/DDBJ databases">
        <authorList>
            <consortium name="Pathogen Informatics"/>
            <person name="Doyle S."/>
        </authorList>
    </citation>
    <scope>NUCLEOTIDE SEQUENCE [LARGE SCALE GENOMIC DNA]</scope>
    <source>
        <strain evidence="14 21">NCTC204</strain>
        <strain evidence="11 16">NCTC5051</strain>
        <strain evidence="13 17">NCTC5053</strain>
        <strain evidence="10 18">NCTC8849</strain>
        <strain evidence="12 20">NCTC9617</strain>
        <strain evidence="9 19">NCTC9637</strain>
        <strain evidence="8 15">NCTC9645</strain>
    </source>
</reference>
<dbReference type="Proteomes" id="UP000255099">
    <property type="component" value="Unassembled WGS sequence"/>
</dbReference>
<evidence type="ECO:0000313" key="11">
    <source>
        <dbReference type="EMBL" id="STW26120.1"/>
    </source>
</evidence>
<dbReference type="Proteomes" id="UP000254141">
    <property type="component" value="Unassembled WGS sequence"/>
</dbReference>
<evidence type="ECO:0000259" key="7">
    <source>
        <dbReference type="Pfam" id="PF01292"/>
    </source>
</evidence>
<evidence type="ECO:0000313" key="16">
    <source>
        <dbReference type="Proteomes" id="UP000254141"/>
    </source>
</evidence>
<dbReference type="InterPro" id="IPR011577">
    <property type="entry name" value="Cyt_b561_bac/Ni-Hgenase"/>
</dbReference>
<feature type="transmembrane region" description="Helical" evidence="6">
    <location>
        <begin position="12"/>
        <end position="36"/>
    </location>
</feature>
<dbReference type="GO" id="GO:0009055">
    <property type="term" value="F:electron transfer activity"/>
    <property type="evidence" value="ECO:0007669"/>
    <property type="project" value="InterPro"/>
</dbReference>
<dbReference type="Proteomes" id="UP000254799">
    <property type="component" value="Unassembled WGS sequence"/>
</dbReference>
<dbReference type="InterPro" id="IPR016174">
    <property type="entry name" value="Di-haem_cyt_TM"/>
</dbReference>
<dbReference type="EMBL" id="UGLB01000002">
    <property type="protein sequence ID" value="STT45559.1"/>
    <property type="molecule type" value="Genomic_DNA"/>
</dbReference>
<evidence type="ECO:0000313" key="14">
    <source>
        <dbReference type="EMBL" id="STY78745.1"/>
    </source>
</evidence>
<sequence length="169" mass="19168">MQPLSSESVHPLWLRSCHWVNALAITGMLLSGWRIYNASPLFSYTFPVQFTLGGWLGGALQWHFALMWVLMINGAVYISLGVVTGRFRHKFFPLSWRQLKESLPRVLRGKLQHTDLRQYNMVQKIAYLLIILDGVGLVLSGMVLWKSVQFPFLYGYRAASADTAGSYVG</sequence>
<evidence type="ECO:0000313" key="18">
    <source>
        <dbReference type="Proteomes" id="UP000254799"/>
    </source>
</evidence>
<evidence type="ECO:0000313" key="8">
    <source>
        <dbReference type="EMBL" id="SQC88365.1"/>
    </source>
</evidence>
<evidence type="ECO:0000313" key="17">
    <source>
        <dbReference type="Proteomes" id="UP000254387"/>
    </source>
</evidence>
<name>A0A2X3J094_KLEPN</name>
<dbReference type="Proteomes" id="UP000250675">
    <property type="component" value="Unassembled WGS sequence"/>
</dbReference>
<dbReference type="PANTHER" id="PTHR30485">
    <property type="entry name" value="NI/FE-HYDROGENASE 1 B-TYPE CYTOCHROME SUBUNIT"/>
    <property type="match status" value="1"/>
</dbReference>
<dbReference type="Proteomes" id="UP000254387">
    <property type="component" value="Unassembled WGS sequence"/>
</dbReference>
<dbReference type="EMBL" id="UGLU01000005">
    <property type="protein sequence ID" value="STW26120.1"/>
    <property type="molecule type" value="Genomic_DNA"/>
</dbReference>
<dbReference type="GO" id="GO:0022904">
    <property type="term" value="P:respiratory electron transport chain"/>
    <property type="evidence" value="ECO:0007669"/>
    <property type="project" value="InterPro"/>
</dbReference>
<dbReference type="Gene3D" id="1.20.950.20">
    <property type="entry name" value="Transmembrane di-heme cytochromes, Chain C"/>
    <property type="match status" value="1"/>
</dbReference>
<evidence type="ECO:0000313" key="13">
    <source>
        <dbReference type="EMBL" id="STX88737.1"/>
    </source>
</evidence>
<evidence type="ECO:0000313" key="15">
    <source>
        <dbReference type="Proteomes" id="UP000250675"/>
    </source>
</evidence>
<evidence type="ECO:0000313" key="9">
    <source>
        <dbReference type="EMBL" id="STT45559.1"/>
    </source>
</evidence>
<organism evidence="8 15">
    <name type="scientific">Klebsiella pneumoniae</name>
    <dbReference type="NCBI Taxonomy" id="573"/>
    <lineage>
        <taxon>Bacteria</taxon>
        <taxon>Pseudomonadati</taxon>
        <taxon>Pseudomonadota</taxon>
        <taxon>Gammaproteobacteria</taxon>
        <taxon>Enterobacterales</taxon>
        <taxon>Enterobacteriaceae</taxon>
        <taxon>Klebsiella/Raoultella group</taxon>
        <taxon>Klebsiella</taxon>
        <taxon>Klebsiella pneumoniae complex</taxon>
    </lineage>
</organism>
<dbReference type="EMBL" id="UGMD01000004">
    <property type="protein sequence ID" value="STY78745.1"/>
    <property type="molecule type" value="Genomic_DNA"/>
</dbReference>
<dbReference type="RefSeq" id="WP_025862333.1">
    <property type="nucleotide sequence ID" value="NZ_CP040994.1"/>
</dbReference>
<evidence type="ECO:0000313" key="10">
    <source>
        <dbReference type="EMBL" id="STU45945.1"/>
    </source>
</evidence>
<feature type="domain" description="Cytochrome b561 bacterial/Ni-hydrogenase" evidence="7">
    <location>
        <begin position="9"/>
        <end position="151"/>
    </location>
</feature>
<dbReference type="EMBL" id="UGNC01000003">
    <property type="protein sequence ID" value="STW38701.1"/>
    <property type="molecule type" value="Genomic_DNA"/>
</dbReference>
<dbReference type="AlphaFoldDB" id="A0A2X3J094"/>
<keyword evidence="3 6" id="KW-0812">Transmembrane</keyword>
<evidence type="ECO:0000256" key="6">
    <source>
        <dbReference type="SAM" id="Phobius"/>
    </source>
</evidence>
<dbReference type="SUPFAM" id="SSF81342">
    <property type="entry name" value="Transmembrane di-heme cytochromes"/>
    <property type="match status" value="1"/>
</dbReference>
<evidence type="ECO:0000313" key="19">
    <source>
        <dbReference type="Proteomes" id="UP000255099"/>
    </source>
</evidence>
<dbReference type="EMBL" id="UGMN01000007">
    <property type="protein sequence ID" value="STX88737.1"/>
    <property type="molecule type" value="Genomic_DNA"/>
</dbReference>
<proteinExistence type="predicted"/>
<evidence type="ECO:0000313" key="21">
    <source>
        <dbReference type="Proteomes" id="UP000255192"/>
    </source>
</evidence>
<evidence type="ECO:0000256" key="5">
    <source>
        <dbReference type="ARBA" id="ARBA00023136"/>
    </source>
</evidence>
<evidence type="ECO:0000256" key="4">
    <source>
        <dbReference type="ARBA" id="ARBA00022989"/>
    </source>
</evidence>
<gene>
    <name evidence="14" type="ORF">NCTC204_07074</name>
    <name evidence="11" type="ORF">NCTC5051_05920</name>
    <name evidence="13" type="ORF">NCTC5053_07004</name>
    <name evidence="10" type="ORF">NCTC8849_05809</name>
    <name evidence="12" type="ORF">NCTC9617_00216</name>
    <name evidence="9" type="ORF">NCTC9637_00405</name>
    <name evidence="8" type="ORF">NCTC9645_06512</name>
</gene>
<keyword evidence="4 6" id="KW-1133">Transmembrane helix</keyword>
<evidence type="ECO:0000313" key="20">
    <source>
        <dbReference type="Proteomes" id="UP000255167"/>
    </source>
</evidence>